<feature type="region of interest" description="Disordered" evidence="1">
    <location>
        <begin position="1"/>
        <end position="100"/>
    </location>
</feature>
<keyword evidence="2" id="KW-1133">Transmembrane helix</keyword>
<evidence type="ECO:0000313" key="4">
    <source>
        <dbReference type="Proteomes" id="UP000377595"/>
    </source>
</evidence>
<organism evidence="3 4">
    <name type="scientific">Acrocarpospora pleiomorpha</name>
    <dbReference type="NCBI Taxonomy" id="90975"/>
    <lineage>
        <taxon>Bacteria</taxon>
        <taxon>Bacillati</taxon>
        <taxon>Actinomycetota</taxon>
        <taxon>Actinomycetes</taxon>
        <taxon>Streptosporangiales</taxon>
        <taxon>Streptosporangiaceae</taxon>
        <taxon>Acrocarpospora</taxon>
    </lineage>
</organism>
<feature type="compositionally biased region" description="Low complexity" evidence="1">
    <location>
        <begin position="80"/>
        <end position="93"/>
    </location>
</feature>
<accession>A0A5M3XI70</accession>
<evidence type="ECO:0000256" key="2">
    <source>
        <dbReference type="SAM" id="Phobius"/>
    </source>
</evidence>
<dbReference type="EMBL" id="BLAF01000005">
    <property type="protein sequence ID" value="GES17738.1"/>
    <property type="molecule type" value="Genomic_DNA"/>
</dbReference>
<keyword evidence="2" id="KW-0472">Membrane</keyword>
<comment type="caution">
    <text evidence="3">The sequence shown here is derived from an EMBL/GenBank/DDBJ whole genome shotgun (WGS) entry which is preliminary data.</text>
</comment>
<evidence type="ECO:0008006" key="5">
    <source>
        <dbReference type="Google" id="ProtNLM"/>
    </source>
</evidence>
<evidence type="ECO:0000256" key="1">
    <source>
        <dbReference type="SAM" id="MobiDB-lite"/>
    </source>
</evidence>
<evidence type="ECO:0000313" key="3">
    <source>
        <dbReference type="EMBL" id="GES17738.1"/>
    </source>
</evidence>
<feature type="compositionally biased region" description="Basic and acidic residues" evidence="1">
    <location>
        <begin position="1"/>
        <end position="16"/>
    </location>
</feature>
<feature type="compositionally biased region" description="Low complexity" evidence="1">
    <location>
        <begin position="201"/>
        <end position="214"/>
    </location>
</feature>
<feature type="region of interest" description="Disordered" evidence="1">
    <location>
        <begin position="148"/>
        <end position="221"/>
    </location>
</feature>
<dbReference type="AlphaFoldDB" id="A0A5M3XI70"/>
<proteinExistence type="predicted"/>
<dbReference type="Proteomes" id="UP000377595">
    <property type="component" value="Unassembled WGS sequence"/>
</dbReference>
<reference evidence="3 4" key="1">
    <citation type="submission" date="2019-10" db="EMBL/GenBank/DDBJ databases">
        <title>Whole genome shotgun sequence of Acrocarpospora pleiomorpha NBRC 16267.</title>
        <authorList>
            <person name="Ichikawa N."/>
            <person name="Kimura A."/>
            <person name="Kitahashi Y."/>
            <person name="Komaki H."/>
            <person name="Oguchi A."/>
        </authorList>
    </citation>
    <scope>NUCLEOTIDE SEQUENCE [LARGE SCALE GENOMIC DNA]</scope>
    <source>
        <strain evidence="3 4">NBRC 16267</strain>
    </source>
</reference>
<sequence>MTTDQDNRRAGTDIRTRARVPGRMVPPPKQAPKPQPAQVPNPVPKQTPKPQPEPKAPRPAKPQATPKAPQPRPQPKRPQEAAAAKPVPKPVAARLGDRRPPRAPFVLLVVGLLGGGLVSLLLLNTVLAQDSFKYNELRRVTEQLHQQANQEEGRIRDAQQPSGLAEQADEFGLRPDDSAPEFVGEGLHPASLGERIAEPTADPAAESGAPSPAATTEGTVR</sequence>
<feature type="compositionally biased region" description="Pro residues" evidence="1">
    <location>
        <begin position="24"/>
        <end position="60"/>
    </location>
</feature>
<name>A0A5M3XI70_9ACTN</name>
<protein>
    <recommendedName>
        <fullName evidence="5">Cell division protein FtsL</fullName>
    </recommendedName>
</protein>
<gene>
    <name evidence="3" type="ORF">Aple_006330</name>
</gene>
<feature type="transmembrane region" description="Helical" evidence="2">
    <location>
        <begin position="105"/>
        <end position="127"/>
    </location>
</feature>
<keyword evidence="4" id="KW-1185">Reference proteome</keyword>
<keyword evidence="2" id="KW-0812">Transmembrane</keyword>
<dbReference type="RefSeq" id="WP_155342914.1">
    <property type="nucleotide sequence ID" value="NZ_BAAAHM010000011.1"/>
</dbReference>